<organism evidence="6">
    <name type="scientific">Thrips palmi</name>
    <name type="common">Melon thrips</name>
    <dbReference type="NCBI Taxonomy" id="161013"/>
    <lineage>
        <taxon>Eukaryota</taxon>
        <taxon>Metazoa</taxon>
        <taxon>Ecdysozoa</taxon>
        <taxon>Arthropoda</taxon>
        <taxon>Hexapoda</taxon>
        <taxon>Insecta</taxon>
        <taxon>Pterygota</taxon>
        <taxon>Neoptera</taxon>
        <taxon>Paraneoptera</taxon>
        <taxon>Thysanoptera</taxon>
        <taxon>Terebrantia</taxon>
        <taxon>Thripoidea</taxon>
        <taxon>Thripidae</taxon>
        <taxon>Thrips</taxon>
    </lineage>
</organism>
<dbReference type="InterPro" id="IPR029058">
    <property type="entry name" value="AB_hydrolase_fold"/>
</dbReference>
<evidence type="ECO:0000313" key="5">
    <source>
        <dbReference type="Proteomes" id="UP000515158"/>
    </source>
</evidence>
<feature type="compositionally biased region" description="Basic and acidic residues" evidence="2">
    <location>
        <begin position="145"/>
        <end position="154"/>
    </location>
</feature>
<feature type="region of interest" description="Disordered" evidence="2">
    <location>
        <begin position="264"/>
        <end position="291"/>
    </location>
</feature>
<feature type="region of interest" description="Disordered" evidence="2">
    <location>
        <begin position="203"/>
        <end position="245"/>
    </location>
</feature>
<dbReference type="GeneID" id="117648572"/>
<evidence type="ECO:0000256" key="2">
    <source>
        <dbReference type="SAM" id="MobiDB-lite"/>
    </source>
</evidence>
<evidence type="ECO:0000313" key="6">
    <source>
        <dbReference type="RefSeq" id="XP_034247005.1"/>
    </source>
</evidence>
<dbReference type="SUPFAM" id="SSF53474">
    <property type="entry name" value="alpha/beta-Hydrolases"/>
    <property type="match status" value="1"/>
</dbReference>
<keyword evidence="1" id="KW-0325">Glycoprotein</keyword>
<evidence type="ECO:0000256" key="1">
    <source>
        <dbReference type="ARBA" id="ARBA00023180"/>
    </source>
</evidence>
<dbReference type="InterPro" id="IPR019819">
    <property type="entry name" value="Carboxylesterase_B_CS"/>
</dbReference>
<proteinExistence type="predicted"/>
<dbReference type="Proteomes" id="UP000515158">
    <property type="component" value="Unplaced"/>
</dbReference>
<feature type="compositionally biased region" description="Basic and acidic residues" evidence="2">
    <location>
        <begin position="85"/>
        <end position="104"/>
    </location>
</feature>
<feature type="compositionally biased region" description="Basic and acidic residues" evidence="2">
    <location>
        <begin position="281"/>
        <end position="291"/>
    </location>
</feature>
<dbReference type="CTD" id="39873"/>
<keyword evidence="5" id="KW-1185">Reference proteome</keyword>
<evidence type="ECO:0000256" key="3">
    <source>
        <dbReference type="SAM" id="Phobius"/>
    </source>
</evidence>
<dbReference type="InParanoid" id="A0A6P8Z8Y2"/>
<name>A0A6P8Z8Y2_THRPL</name>
<keyword evidence="3" id="KW-1133">Transmembrane helix</keyword>
<dbReference type="PANTHER" id="PTHR11559">
    <property type="entry name" value="CARBOXYLESTERASE"/>
    <property type="match status" value="1"/>
</dbReference>
<dbReference type="PROSITE" id="PS00941">
    <property type="entry name" value="CARBOXYLESTERASE_B_2"/>
    <property type="match status" value="1"/>
</dbReference>
<accession>A0A6P8Z8Y2</accession>
<protein>
    <submittedName>
        <fullName evidence="6">Neurotactin isoform X1</fullName>
    </submittedName>
</protein>
<dbReference type="Pfam" id="PF00135">
    <property type="entry name" value="COesterase"/>
    <property type="match status" value="1"/>
</dbReference>
<feature type="region of interest" description="Disordered" evidence="2">
    <location>
        <begin position="1"/>
        <end position="161"/>
    </location>
</feature>
<keyword evidence="3" id="KW-0812">Transmembrane</keyword>
<dbReference type="KEGG" id="tpal:117648572"/>
<keyword evidence="3" id="KW-0472">Membrane</keyword>
<dbReference type="AlphaFoldDB" id="A0A6P8Z8Y2"/>
<reference evidence="6" key="1">
    <citation type="submission" date="2025-08" db="UniProtKB">
        <authorList>
            <consortium name="RefSeq"/>
        </authorList>
    </citation>
    <scope>IDENTIFICATION</scope>
    <source>
        <tissue evidence="6">Total insect</tissue>
    </source>
</reference>
<sequence>MVAAKEEAAMSSMELEPKTEDKLDKPEKAAEKVEKTDDKKEIEEEEREMMLNEENKKHTEEANEKAKEAGEDTIEAADAKVSTGEVERKRKALEEATKKDDKGRVPIGGIRMPGFLQRRGKDKGKEPDPEEGVDLLEQGGAAADKAAEGAEGAREGFGPRCQRSLRRLMPNMPKGVPNLPAMPAMPALRPHLASLKLANPFSKKKKATDVEAGPTVTSEEGAAQETTPVQEAADKEALAEKEKHLQKAKEAGLEVVEVVKSKNKEDEADAADGMETVQLDAEEKGDPDKDAAAANKNLPLMERVRAYPHKLVVAGVAVFVVLLITIISVAVSGPRHDFARGPIPDGNGKFALATTSCGLVQGLLESGAYTFRGIPFARPPVGQLRWKPAQPLDNLEHCWNGTFTAHNASNFCWQIFPEDQSVNGAEDCLTLDVYTPQVSFENPLPVVVVVGSSHMTGGSTTPLLQPTAKLSRAKEVVFVRPNFRLGVLGFLSTKSLSRSAYPQTSGNYGLSDIKMALEWVKLNIAAFGGDPNAVTVLGYRAGATLVTALASSPSSKGLMKRVWVTSGSADFPGRPLSESENDAAPFLEKLRGQCNNKNSTADEVSAECLRSIDVEDLLDAMPAEWRPTTPDLPAPVSTNGMPSPHQWLVLDGDLLRNHPSEVWEKWETEGTGALQIVIGATAHSDASVELYRNVSDGAEKDVRSHIENSVLGEAKVAEDAINRYNATWSGLASLVSDIRTVCPLNAMATKMPTSAYFYVATFPISGFKGCGRGRWSNIPTKRVSGKTKWPAPPVDCEVSKSEDELEYQEPLAELGIDVAAIMGRVEGATPEERRYITAMQQLFYQFVRFGELHHGSERYSGRVLVVDQDTLPKNEYPNCNFWIQKDIVPRFGHRN</sequence>
<dbReference type="InterPro" id="IPR002018">
    <property type="entry name" value="CarbesteraseB"/>
</dbReference>
<dbReference type="Gene3D" id="3.40.50.1820">
    <property type="entry name" value="alpha/beta hydrolase"/>
    <property type="match status" value="1"/>
</dbReference>
<feature type="domain" description="Carboxylesterase type B" evidence="4">
    <location>
        <begin position="353"/>
        <end position="851"/>
    </location>
</feature>
<dbReference type="FunCoup" id="A0A6P8Z8Y2">
    <property type="interactions" value="71"/>
</dbReference>
<evidence type="ECO:0000259" key="4">
    <source>
        <dbReference type="Pfam" id="PF00135"/>
    </source>
</evidence>
<gene>
    <name evidence="6" type="primary">LOC117648572</name>
</gene>
<feature type="compositionally biased region" description="Basic and acidic residues" evidence="2">
    <location>
        <begin position="15"/>
        <end position="70"/>
    </location>
</feature>
<dbReference type="RefSeq" id="XP_034247005.1">
    <property type="nucleotide sequence ID" value="XM_034391114.1"/>
</dbReference>
<feature type="compositionally biased region" description="Basic and acidic residues" evidence="2">
    <location>
        <begin position="232"/>
        <end position="245"/>
    </location>
</feature>
<dbReference type="InterPro" id="IPR050309">
    <property type="entry name" value="Type-B_Carboxylest/Lipase"/>
</dbReference>
<feature type="transmembrane region" description="Helical" evidence="3">
    <location>
        <begin position="311"/>
        <end position="331"/>
    </location>
</feature>
<dbReference type="OrthoDB" id="408631at2759"/>